<dbReference type="PANTHER" id="PTHR21013:SF10">
    <property type="entry name" value="ATP SYNTHASE MITOCHONDRIAL F1 COMPLEX ASSEMBLY FACTOR 2"/>
    <property type="match status" value="1"/>
</dbReference>
<dbReference type="SUPFAM" id="SSF160909">
    <property type="entry name" value="ATP12-like"/>
    <property type="match status" value="1"/>
</dbReference>
<dbReference type="Proteomes" id="UP001597102">
    <property type="component" value="Unassembled WGS sequence"/>
</dbReference>
<evidence type="ECO:0000313" key="5">
    <source>
        <dbReference type="Proteomes" id="UP001597102"/>
    </source>
</evidence>
<keyword evidence="5" id="KW-1185">Reference proteome</keyword>
<evidence type="ECO:0000256" key="3">
    <source>
        <dbReference type="ARBA" id="ARBA00023186"/>
    </source>
</evidence>
<name>A0ABW3J9Z7_9HYPH</name>
<keyword evidence="2" id="KW-0809">Transit peptide</keyword>
<dbReference type="Gene3D" id="3.30.2180.10">
    <property type="entry name" value="ATP12-like"/>
    <property type="match status" value="1"/>
</dbReference>
<accession>A0ABW3J9Z7</accession>
<dbReference type="InterPro" id="IPR011419">
    <property type="entry name" value="ATP12_ATP_synth-F1-assembly"/>
</dbReference>
<gene>
    <name evidence="4" type="ORF">ACFQ2F_08345</name>
</gene>
<dbReference type="RefSeq" id="WP_379090646.1">
    <property type="nucleotide sequence ID" value="NZ_JBHTJO010000001.1"/>
</dbReference>
<evidence type="ECO:0000256" key="1">
    <source>
        <dbReference type="ARBA" id="ARBA00008231"/>
    </source>
</evidence>
<comment type="caution">
    <text evidence="4">The sequence shown here is derived from an EMBL/GenBank/DDBJ whole genome shotgun (WGS) entry which is preliminary data.</text>
</comment>
<organism evidence="4 5">
    <name type="scientific">Methyloligella solikamskensis</name>
    <dbReference type="NCBI Taxonomy" id="1177756"/>
    <lineage>
        <taxon>Bacteria</taxon>
        <taxon>Pseudomonadati</taxon>
        <taxon>Pseudomonadota</taxon>
        <taxon>Alphaproteobacteria</taxon>
        <taxon>Hyphomicrobiales</taxon>
        <taxon>Hyphomicrobiaceae</taxon>
        <taxon>Methyloligella</taxon>
    </lineage>
</organism>
<dbReference type="InterPro" id="IPR023335">
    <property type="entry name" value="ATP12_ortho_dom_sf"/>
</dbReference>
<protein>
    <submittedName>
        <fullName evidence="4">ATP12 family chaperone protein</fullName>
    </submittedName>
</protein>
<reference evidence="5" key="1">
    <citation type="journal article" date="2019" name="Int. J. Syst. Evol. Microbiol.">
        <title>The Global Catalogue of Microorganisms (GCM) 10K type strain sequencing project: providing services to taxonomists for standard genome sequencing and annotation.</title>
        <authorList>
            <consortium name="The Broad Institute Genomics Platform"/>
            <consortium name="The Broad Institute Genome Sequencing Center for Infectious Disease"/>
            <person name="Wu L."/>
            <person name="Ma J."/>
        </authorList>
    </citation>
    <scope>NUCLEOTIDE SEQUENCE [LARGE SCALE GENOMIC DNA]</scope>
    <source>
        <strain evidence="5">CCUG 61697</strain>
    </source>
</reference>
<evidence type="ECO:0000313" key="4">
    <source>
        <dbReference type="EMBL" id="MFD0987106.1"/>
    </source>
</evidence>
<dbReference type="Pfam" id="PF07542">
    <property type="entry name" value="ATP12"/>
    <property type="match status" value="1"/>
</dbReference>
<proteinExistence type="inferred from homology"/>
<keyword evidence="3" id="KW-0143">Chaperone</keyword>
<dbReference type="InterPro" id="IPR042272">
    <property type="entry name" value="ATP12_ATP_synth-F1-assembly_N"/>
</dbReference>
<comment type="similarity">
    <text evidence="1">Belongs to the ATP12 family.</text>
</comment>
<dbReference type="EMBL" id="JBHTJO010000001">
    <property type="protein sequence ID" value="MFD0987106.1"/>
    <property type="molecule type" value="Genomic_DNA"/>
</dbReference>
<sequence length="235" mass="25517">MKKFYKDVTLAAADGDNAAALLLDGRTVKTPGRNALALPTEPLGEAVADEWRAQGTEIIPETMPMTRLVNTAIDGVRGNEQTVADDIETFAGTDLLCYRADGPDGLVALQGEAWDPPLRWAEKHFGGPFHLAEGVIHVEQPEETMAGVRASLSGLGPFELTALHIMTSLMGSALLALAVAEGEMVPDEAWDAAHVDEDWQILQWGEDKEASERRARRKEDFDTAARMLALVRSEP</sequence>
<evidence type="ECO:0000256" key="2">
    <source>
        <dbReference type="ARBA" id="ARBA00022946"/>
    </source>
</evidence>
<dbReference type="PANTHER" id="PTHR21013">
    <property type="entry name" value="ATP SYNTHASE MITOCHONDRIAL F1 COMPLEX ASSEMBLY FACTOR 2/ATP12 PROTEIN, MITOCHONDRIAL PRECURSOR"/>
    <property type="match status" value="1"/>
</dbReference>
<dbReference type="Gene3D" id="1.10.3580.10">
    <property type="entry name" value="ATP12 ATPase"/>
    <property type="match status" value="1"/>
</dbReference>